<sequence length="131" mass="14791">MTIFVHHVRNVLLRLPLSPRMKTLIDHPAGPLTIFFWCPFVKWMITFANIKDFKRPVENVSLNQQIAIFATGAIWTRYCMVITPVNYSLMAVNATMGATGFYQICRKVKFYQQGGVDTAPAAPAPAEEKAQ</sequence>
<keyword evidence="8" id="KW-0472">Membrane</keyword>
<keyword evidence="11" id="KW-1185">Reference proteome</keyword>
<reference evidence="10" key="1">
    <citation type="submission" date="2023-07" db="EMBL/GenBank/DDBJ databases">
        <authorList>
            <consortium name="AG Swart"/>
            <person name="Singh M."/>
            <person name="Singh A."/>
            <person name="Seah K."/>
            <person name="Emmerich C."/>
        </authorList>
    </citation>
    <scope>NUCLEOTIDE SEQUENCE</scope>
    <source>
        <strain evidence="10">DP1</strain>
    </source>
</reference>
<dbReference type="InterPro" id="IPR005336">
    <property type="entry name" value="MPC"/>
</dbReference>
<evidence type="ECO:0000313" key="10">
    <source>
        <dbReference type="EMBL" id="CAI2384824.1"/>
    </source>
</evidence>
<evidence type="ECO:0000256" key="7">
    <source>
        <dbReference type="ARBA" id="ARBA00023128"/>
    </source>
</evidence>
<comment type="similarity">
    <text evidence="2 9">Belongs to the mitochondrial pyruvate carrier (MPC) (TC 2.A.105) family.</text>
</comment>
<evidence type="ECO:0000256" key="6">
    <source>
        <dbReference type="ARBA" id="ARBA00022989"/>
    </source>
</evidence>
<keyword evidence="6" id="KW-1133">Transmembrane helix</keyword>
<keyword evidence="5 9" id="KW-0999">Mitochondrion inner membrane</keyword>
<dbReference type="GO" id="GO:0006850">
    <property type="term" value="P:pyruvate import into mitochondria"/>
    <property type="evidence" value="ECO:0007669"/>
    <property type="project" value="InterPro"/>
</dbReference>
<evidence type="ECO:0000256" key="8">
    <source>
        <dbReference type="ARBA" id="ARBA00023136"/>
    </source>
</evidence>
<name>A0AAD1Y5E6_EUPCR</name>
<evidence type="ECO:0000256" key="4">
    <source>
        <dbReference type="ARBA" id="ARBA00022692"/>
    </source>
</evidence>
<dbReference type="Pfam" id="PF03650">
    <property type="entry name" value="MPC"/>
    <property type="match status" value="1"/>
</dbReference>
<evidence type="ECO:0000256" key="1">
    <source>
        <dbReference type="ARBA" id="ARBA00004448"/>
    </source>
</evidence>
<dbReference type="Proteomes" id="UP001295684">
    <property type="component" value="Unassembled WGS sequence"/>
</dbReference>
<evidence type="ECO:0000256" key="3">
    <source>
        <dbReference type="ARBA" id="ARBA00022448"/>
    </source>
</evidence>
<organism evidence="10 11">
    <name type="scientific">Euplotes crassus</name>
    <dbReference type="NCBI Taxonomy" id="5936"/>
    <lineage>
        <taxon>Eukaryota</taxon>
        <taxon>Sar</taxon>
        <taxon>Alveolata</taxon>
        <taxon>Ciliophora</taxon>
        <taxon>Intramacronucleata</taxon>
        <taxon>Spirotrichea</taxon>
        <taxon>Hypotrichia</taxon>
        <taxon>Euplotida</taxon>
        <taxon>Euplotidae</taxon>
        <taxon>Moneuplotes</taxon>
    </lineage>
</organism>
<comment type="function">
    <text evidence="9">Mediates the uptake of pyruvate into mitochondria.</text>
</comment>
<evidence type="ECO:0000256" key="9">
    <source>
        <dbReference type="RuleBase" id="RU363100"/>
    </source>
</evidence>
<proteinExistence type="inferred from homology"/>
<dbReference type="EMBL" id="CAMPGE010027170">
    <property type="protein sequence ID" value="CAI2384824.1"/>
    <property type="molecule type" value="Genomic_DNA"/>
</dbReference>
<dbReference type="GO" id="GO:0005743">
    <property type="term" value="C:mitochondrial inner membrane"/>
    <property type="evidence" value="ECO:0007669"/>
    <property type="project" value="UniProtKB-SubCell"/>
</dbReference>
<gene>
    <name evidence="10" type="ORF">ECRASSUSDP1_LOCUS26363</name>
</gene>
<comment type="subcellular location">
    <subcellularLocation>
        <location evidence="1 9">Mitochondrion inner membrane</location>
        <topology evidence="1 9">Multi-pass membrane protein</topology>
    </subcellularLocation>
</comment>
<dbReference type="AlphaFoldDB" id="A0AAD1Y5E6"/>
<protein>
    <recommendedName>
        <fullName evidence="9">Mitochondrial pyruvate carrier</fullName>
    </recommendedName>
</protein>
<evidence type="ECO:0000256" key="2">
    <source>
        <dbReference type="ARBA" id="ARBA00006416"/>
    </source>
</evidence>
<keyword evidence="7 9" id="KW-0496">Mitochondrion</keyword>
<evidence type="ECO:0000313" key="11">
    <source>
        <dbReference type="Proteomes" id="UP001295684"/>
    </source>
</evidence>
<evidence type="ECO:0000256" key="5">
    <source>
        <dbReference type="ARBA" id="ARBA00022792"/>
    </source>
</evidence>
<accession>A0AAD1Y5E6</accession>
<keyword evidence="3 9" id="KW-0813">Transport</keyword>
<comment type="caution">
    <text evidence="10">The sequence shown here is derived from an EMBL/GenBank/DDBJ whole genome shotgun (WGS) entry which is preliminary data.</text>
</comment>
<keyword evidence="4" id="KW-0812">Transmembrane</keyword>